<keyword evidence="6" id="KW-0963">Cytoplasm</keyword>
<dbReference type="GO" id="GO:0005829">
    <property type="term" value="C:cytosol"/>
    <property type="evidence" value="ECO:0007669"/>
    <property type="project" value="TreeGrafter"/>
</dbReference>
<evidence type="ECO:0000256" key="6">
    <source>
        <dbReference type="ARBA" id="ARBA00022490"/>
    </source>
</evidence>
<dbReference type="GeneID" id="91088032"/>
<organism evidence="10 11">
    <name type="scientific">Cryptococcus depauperatus CBS 7841</name>
    <dbReference type="NCBI Taxonomy" id="1295531"/>
    <lineage>
        <taxon>Eukaryota</taxon>
        <taxon>Fungi</taxon>
        <taxon>Dikarya</taxon>
        <taxon>Basidiomycota</taxon>
        <taxon>Agaricomycotina</taxon>
        <taxon>Tremellomycetes</taxon>
        <taxon>Tremellales</taxon>
        <taxon>Cryptococcaceae</taxon>
        <taxon>Cryptococcus</taxon>
    </lineage>
</organism>
<evidence type="ECO:0000256" key="5">
    <source>
        <dbReference type="ARBA" id="ARBA00020264"/>
    </source>
</evidence>
<dbReference type="KEGG" id="cdep:91088032"/>
<dbReference type="GO" id="GO:0000049">
    <property type="term" value="F:tRNA binding"/>
    <property type="evidence" value="ECO:0007669"/>
    <property type="project" value="TreeGrafter"/>
</dbReference>
<feature type="compositionally biased region" description="Acidic residues" evidence="9">
    <location>
        <begin position="332"/>
        <end position="343"/>
    </location>
</feature>
<dbReference type="VEuPathDB" id="FungiDB:L203_03677"/>
<protein>
    <recommendedName>
        <fullName evidence="5">Elongator complex protein 5</fullName>
    </recommendedName>
</protein>
<dbReference type="RefSeq" id="XP_066069311.1">
    <property type="nucleotide sequence ID" value="XM_066213214.1"/>
</dbReference>
<evidence type="ECO:0000313" key="10">
    <source>
        <dbReference type="EMBL" id="WVN88611.1"/>
    </source>
</evidence>
<evidence type="ECO:0000256" key="2">
    <source>
        <dbReference type="ARBA" id="ARBA00004496"/>
    </source>
</evidence>
<dbReference type="AlphaFoldDB" id="A0A1E3IE60"/>
<feature type="region of interest" description="Disordered" evidence="9">
    <location>
        <begin position="318"/>
        <end position="343"/>
    </location>
</feature>
<keyword evidence="7" id="KW-0819">tRNA processing</keyword>
<dbReference type="InterPro" id="IPR019519">
    <property type="entry name" value="Elp5"/>
</dbReference>
<name>A0A1E3IE60_9TREE</name>
<keyword evidence="8" id="KW-0539">Nucleus</keyword>
<comment type="subcellular location">
    <subcellularLocation>
        <location evidence="2">Cytoplasm</location>
    </subcellularLocation>
    <subcellularLocation>
        <location evidence="1">Nucleus</location>
    </subcellularLocation>
</comment>
<reference evidence="10" key="1">
    <citation type="submission" date="2016-06" db="EMBL/GenBank/DDBJ databases">
        <authorList>
            <person name="Cuomo C."/>
            <person name="Litvintseva A."/>
            <person name="Heitman J."/>
            <person name="Chen Y."/>
            <person name="Sun S."/>
            <person name="Springer D."/>
            <person name="Dromer F."/>
            <person name="Young S."/>
            <person name="Zeng Q."/>
            <person name="Chapman S."/>
            <person name="Gujja S."/>
            <person name="Saif S."/>
            <person name="Birren B."/>
        </authorList>
    </citation>
    <scope>NUCLEOTIDE SEQUENCE</scope>
    <source>
        <strain evidence="10">CBS 7841</strain>
    </source>
</reference>
<evidence type="ECO:0000256" key="4">
    <source>
        <dbReference type="ARBA" id="ARBA00009567"/>
    </source>
</evidence>
<dbReference type="PANTHER" id="PTHR15641:SF1">
    <property type="entry name" value="ELONGATOR COMPLEX PROTEIN 5"/>
    <property type="match status" value="1"/>
</dbReference>
<proteinExistence type="inferred from homology"/>
<comment type="similarity">
    <text evidence="4">Belongs to the ELP5 family.</text>
</comment>
<evidence type="ECO:0000256" key="8">
    <source>
        <dbReference type="ARBA" id="ARBA00023242"/>
    </source>
</evidence>
<evidence type="ECO:0000256" key="9">
    <source>
        <dbReference type="SAM" id="MobiDB-lite"/>
    </source>
</evidence>
<dbReference type="GO" id="GO:0005634">
    <property type="term" value="C:nucleus"/>
    <property type="evidence" value="ECO:0007669"/>
    <property type="project" value="UniProtKB-SubCell"/>
</dbReference>
<accession>A0A1E3IE60</accession>
<dbReference type="PANTHER" id="PTHR15641">
    <property type="entry name" value="ELONGATOR COMPLEX PROTEIN 5"/>
    <property type="match status" value="1"/>
</dbReference>
<dbReference type="GO" id="GO:0033588">
    <property type="term" value="C:elongator holoenzyme complex"/>
    <property type="evidence" value="ECO:0007669"/>
    <property type="project" value="InterPro"/>
</dbReference>
<reference evidence="10" key="3">
    <citation type="submission" date="2024-01" db="EMBL/GenBank/DDBJ databases">
        <authorList>
            <person name="Coelho M.A."/>
            <person name="David-Palma M."/>
            <person name="Shea T."/>
            <person name="Sun S."/>
            <person name="Cuomo C.A."/>
            <person name="Heitman J."/>
        </authorList>
    </citation>
    <scope>NUCLEOTIDE SEQUENCE</scope>
    <source>
        <strain evidence="10">CBS 7841</strain>
    </source>
</reference>
<evidence type="ECO:0000313" key="11">
    <source>
        <dbReference type="Proteomes" id="UP000094043"/>
    </source>
</evidence>
<keyword evidence="11" id="KW-1185">Reference proteome</keyword>
<dbReference type="Pfam" id="PF10483">
    <property type="entry name" value="Elong_Iki1"/>
    <property type="match status" value="1"/>
</dbReference>
<evidence type="ECO:0000256" key="1">
    <source>
        <dbReference type="ARBA" id="ARBA00004123"/>
    </source>
</evidence>
<reference evidence="10" key="2">
    <citation type="journal article" date="2022" name="Elife">
        <title>Obligate sexual reproduction of a homothallic fungus closely related to the Cryptococcus pathogenic species complex.</title>
        <authorList>
            <person name="Passer A.R."/>
            <person name="Clancey S.A."/>
            <person name="Shea T."/>
            <person name="David-Palma M."/>
            <person name="Averette A.F."/>
            <person name="Boekhout T."/>
            <person name="Porcel B.M."/>
            <person name="Nowrousian M."/>
            <person name="Cuomo C.A."/>
            <person name="Sun S."/>
            <person name="Heitman J."/>
            <person name="Coelho M.A."/>
        </authorList>
    </citation>
    <scope>NUCLEOTIDE SEQUENCE</scope>
    <source>
        <strain evidence="10">CBS 7841</strain>
    </source>
</reference>
<evidence type="ECO:0000256" key="3">
    <source>
        <dbReference type="ARBA" id="ARBA00005043"/>
    </source>
</evidence>
<evidence type="ECO:0000256" key="7">
    <source>
        <dbReference type="ARBA" id="ARBA00022694"/>
    </source>
</evidence>
<dbReference type="OrthoDB" id="166907at2759"/>
<gene>
    <name evidence="10" type="ORF">L203_103822</name>
</gene>
<dbReference type="GO" id="GO:0002098">
    <property type="term" value="P:tRNA wobble uridine modification"/>
    <property type="evidence" value="ECO:0007669"/>
    <property type="project" value="InterPro"/>
</dbReference>
<sequence>MSPKESQLLNEVLENTQLQHQPFVVIRDQSWFPAKPILRELVRRAVARGETPTLVSTLNPIEDLVPCGMPVGRIKTLDLSGEVAGYSALGPFSETKERIVSSYKGGQMFIDAIDVLAEDYTASSVICLVRELLTSVKAHKSPSRLVLLLSEGSLLSHLISPTFSTTLTLLTPHSSALLTHLSKLYLSPISENPSPNYWMVLENAVKRQTGKELALRGEEDVEFGWAKGEVVVIQVLVRKATGGMKGTSRSLEALTPTSLPGALVVCPLSSILDLTPFSLPQSSSVLGTTEPTHASLDLPFNLALTDKQKQKRDQVPLPYAHEGEGASGDLIWIDEEETDDEEI</sequence>
<dbReference type="Proteomes" id="UP000094043">
    <property type="component" value="Chromosome 4"/>
</dbReference>
<dbReference type="EMBL" id="CP143787">
    <property type="protein sequence ID" value="WVN88611.1"/>
    <property type="molecule type" value="Genomic_DNA"/>
</dbReference>
<comment type="pathway">
    <text evidence="3">tRNA modification; 5-methoxycarbonylmethyl-2-thiouridine-tRNA biosynthesis.</text>
</comment>